<evidence type="ECO:0000313" key="1">
    <source>
        <dbReference type="EMBL" id="CAI9614979.1"/>
    </source>
</evidence>
<gene>
    <name evidence="1" type="ORF">SPARVUS_LOCUS15163315</name>
</gene>
<dbReference type="InterPro" id="IPR050637">
    <property type="entry name" value="NLRP_innate_immun_reg"/>
</dbReference>
<dbReference type="EMBL" id="CATNWA010019781">
    <property type="protein sequence ID" value="CAI9614979.1"/>
    <property type="molecule type" value="Genomic_DNA"/>
</dbReference>
<dbReference type="PANTHER" id="PTHR45690">
    <property type="entry name" value="NACHT, LRR AND PYD DOMAINS-CONTAINING PROTEIN 12"/>
    <property type="match status" value="1"/>
</dbReference>
<feature type="non-terminal residue" evidence="1">
    <location>
        <position position="1"/>
    </location>
</feature>
<dbReference type="InterPro" id="IPR032675">
    <property type="entry name" value="LRR_dom_sf"/>
</dbReference>
<comment type="caution">
    <text evidence="1">The sequence shown here is derived from an EMBL/GenBank/DDBJ whole genome shotgun (WGS) entry which is preliminary data.</text>
</comment>
<dbReference type="InterPro" id="IPR001611">
    <property type="entry name" value="Leu-rich_rpt"/>
</dbReference>
<keyword evidence="2" id="KW-1185">Reference proteome</keyword>
<evidence type="ECO:0000313" key="2">
    <source>
        <dbReference type="Proteomes" id="UP001162483"/>
    </source>
</evidence>
<dbReference type="PANTHER" id="PTHR45690:SF4">
    <property type="entry name" value="NACHT, LRR AND PYD DOMAINS-CONTAINING PROTEIN 10"/>
    <property type="match status" value="1"/>
</dbReference>
<reference evidence="1" key="1">
    <citation type="submission" date="2023-05" db="EMBL/GenBank/DDBJ databases">
        <authorList>
            <person name="Stuckert A."/>
        </authorList>
    </citation>
    <scope>NUCLEOTIDE SEQUENCE</scope>
</reference>
<name>A0ABN9H0S6_9NEOB</name>
<dbReference type="SMART" id="SM00368">
    <property type="entry name" value="LRR_RI"/>
    <property type="match status" value="2"/>
</dbReference>
<dbReference type="Pfam" id="PF13516">
    <property type="entry name" value="LRR_6"/>
    <property type="match status" value="1"/>
</dbReference>
<protein>
    <submittedName>
        <fullName evidence="1">Uncharacterized protein</fullName>
    </submittedName>
</protein>
<proteinExistence type="predicted"/>
<organism evidence="1 2">
    <name type="scientific">Staurois parvus</name>
    <dbReference type="NCBI Taxonomy" id="386267"/>
    <lineage>
        <taxon>Eukaryota</taxon>
        <taxon>Metazoa</taxon>
        <taxon>Chordata</taxon>
        <taxon>Craniata</taxon>
        <taxon>Vertebrata</taxon>
        <taxon>Euteleostomi</taxon>
        <taxon>Amphibia</taxon>
        <taxon>Batrachia</taxon>
        <taxon>Anura</taxon>
        <taxon>Neobatrachia</taxon>
        <taxon>Ranoidea</taxon>
        <taxon>Ranidae</taxon>
        <taxon>Staurois</taxon>
    </lineage>
</organism>
<dbReference type="SUPFAM" id="SSF52047">
    <property type="entry name" value="RNI-like"/>
    <property type="match status" value="1"/>
</dbReference>
<dbReference type="Proteomes" id="UP001162483">
    <property type="component" value="Unassembled WGS sequence"/>
</dbReference>
<dbReference type="Gene3D" id="3.80.10.10">
    <property type="entry name" value="Ribonuclease Inhibitor"/>
    <property type="match status" value="1"/>
</dbReference>
<sequence length="154" mass="17844">VCICLCRLKGCDLTSSCCDDLRSILITNRSLTRLDLSDNDLQDSGMRRLCEGLRHPGCTLQELRIFRCNVTLWCCDDLCSVISTNRTLTRLEVILYEDEDGEKMSDSEGDRCYQVLRNAGFTVDRERDVPWWDVSIHRRRLENGLWEVLPPPCR</sequence>
<accession>A0ABN9H0S6</accession>